<organism evidence="1 2">
    <name type="scientific">Agrobacterium tumefaciens str. Kerr 14</name>
    <dbReference type="NCBI Taxonomy" id="1183424"/>
    <lineage>
        <taxon>Bacteria</taxon>
        <taxon>Pseudomonadati</taxon>
        <taxon>Pseudomonadota</taxon>
        <taxon>Alphaproteobacteria</taxon>
        <taxon>Hyphomicrobiales</taxon>
        <taxon>Rhizobiaceae</taxon>
        <taxon>Rhizobium/Agrobacterium group</taxon>
        <taxon>Agrobacterium</taxon>
        <taxon>Agrobacterium tumefaciens complex</taxon>
    </lineage>
</organism>
<name>A0A1S7QGQ6_AGRTU</name>
<dbReference type="EMBL" id="FBWC01000017">
    <property type="protein sequence ID" value="CUX36228.1"/>
    <property type="molecule type" value="Genomic_DNA"/>
</dbReference>
<protein>
    <submittedName>
        <fullName evidence="1">Uncharacterized protein</fullName>
    </submittedName>
</protein>
<gene>
    <name evidence="1" type="ORF">AGR4C_Cc80021</name>
</gene>
<evidence type="ECO:0000313" key="2">
    <source>
        <dbReference type="Proteomes" id="UP000191897"/>
    </source>
</evidence>
<evidence type="ECO:0000313" key="1">
    <source>
        <dbReference type="EMBL" id="CUX36228.1"/>
    </source>
</evidence>
<proteinExistence type="predicted"/>
<sequence>MLNCFSPTAIMNGTFRHCVVHSVCAHDCVNPGTENPDHPPNPMLSRPFGTPPVLFDCFSPKTNVTVTALQFVDASVNQL</sequence>
<dbReference type="Proteomes" id="UP000191897">
    <property type="component" value="Unassembled WGS sequence"/>
</dbReference>
<reference evidence="1 2" key="1">
    <citation type="submission" date="2016-01" db="EMBL/GenBank/DDBJ databases">
        <authorList>
            <person name="Oliw E.H."/>
        </authorList>
    </citation>
    <scope>NUCLEOTIDE SEQUENCE [LARGE SCALE GENOMIC DNA]</scope>
    <source>
        <strain evidence="1 2">Kerr 14</strain>
    </source>
</reference>
<accession>A0A1S7QGQ6</accession>
<dbReference type="AlphaFoldDB" id="A0A1S7QGQ6"/>